<dbReference type="SUPFAM" id="SSF143100">
    <property type="entry name" value="TTHA1013/TTHA0281-like"/>
    <property type="match status" value="1"/>
</dbReference>
<dbReference type="SUPFAM" id="SSF47598">
    <property type="entry name" value="Ribbon-helix-helix"/>
    <property type="match status" value="1"/>
</dbReference>
<dbReference type="InterPro" id="IPR035069">
    <property type="entry name" value="TTHA1013/TTHA0281-like"/>
</dbReference>
<dbReference type="Proteomes" id="UP000824202">
    <property type="component" value="Unassembled WGS sequence"/>
</dbReference>
<dbReference type="InterPro" id="IPR010985">
    <property type="entry name" value="Ribbon_hlx_hlx"/>
</dbReference>
<protein>
    <submittedName>
        <fullName evidence="1">Type II toxin-antitoxin system HicB family antitoxin</fullName>
    </submittedName>
</protein>
<accession>A0A9D2AB56</accession>
<dbReference type="InterPro" id="IPR008651">
    <property type="entry name" value="Uncharacterised_HicB"/>
</dbReference>
<dbReference type="EMBL" id="DXFT01000087">
    <property type="protein sequence ID" value="HIX03338.1"/>
    <property type="molecule type" value="Genomic_DNA"/>
</dbReference>
<sequence>MNTLTYKGYIGSVSFSEKDNVFFGKIEGINGLVNFEGESVKELTDAFHEAVDDYLEYCKEEGIEPHKSYSGSLNIRLSPETHSRVAILAKQAGMSINAFIKSAVEKQIAMMM</sequence>
<organism evidence="1 2">
    <name type="scientific">Candidatus Odoribacter faecigallinarum</name>
    <dbReference type="NCBI Taxonomy" id="2838706"/>
    <lineage>
        <taxon>Bacteria</taxon>
        <taxon>Pseudomonadati</taxon>
        <taxon>Bacteroidota</taxon>
        <taxon>Bacteroidia</taxon>
        <taxon>Bacteroidales</taxon>
        <taxon>Odoribacteraceae</taxon>
        <taxon>Odoribacter</taxon>
    </lineage>
</organism>
<reference evidence="1" key="2">
    <citation type="submission" date="2021-04" db="EMBL/GenBank/DDBJ databases">
        <authorList>
            <person name="Gilroy R."/>
        </authorList>
    </citation>
    <scope>NUCLEOTIDE SEQUENCE</scope>
    <source>
        <strain evidence="1">23274</strain>
    </source>
</reference>
<proteinExistence type="predicted"/>
<evidence type="ECO:0000313" key="1">
    <source>
        <dbReference type="EMBL" id="HIX03338.1"/>
    </source>
</evidence>
<gene>
    <name evidence="1" type="ORF">H9863_04365</name>
</gene>
<dbReference type="GO" id="GO:0006355">
    <property type="term" value="P:regulation of DNA-templated transcription"/>
    <property type="evidence" value="ECO:0007669"/>
    <property type="project" value="InterPro"/>
</dbReference>
<evidence type="ECO:0000313" key="2">
    <source>
        <dbReference type="Proteomes" id="UP000824202"/>
    </source>
</evidence>
<name>A0A9D2AB56_9BACT</name>
<comment type="caution">
    <text evidence="1">The sequence shown here is derived from an EMBL/GenBank/DDBJ whole genome shotgun (WGS) entry which is preliminary data.</text>
</comment>
<dbReference type="CDD" id="cd21631">
    <property type="entry name" value="RHH_CopG_NikR-like"/>
    <property type="match status" value="1"/>
</dbReference>
<dbReference type="AlphaFoldDB" id="A0A9D2AB56"/>
<reference evidence="1" key="1">
    <citation type="journal article" date="2021" name="PeerJ">
        <title>Extensive microbial diversity within the chicken gut microbiome revealed by metagenomics and culture.</title>
        <authorList>
            <person name="Gilroy R."/>
            <person name="Ravi A."/>
            <person name="Getino M."/>
            <person name="Pursley I."/>
            <person name="Horton D.L."/>
            <person name="Alikhan N.F."/>
            <person name="Baker D."/>
            <person name="Gharbi K."/>
            <person name="Hall N."/>
            <person name="Watson M."/>
            <person name="Adriaenssens E.M."/>
            <person name="Foster-Nyarko E."/>
            <person name="Jarju S."/>
            <person name="Secka A."/>
            <person name="Antonio M."/>
            <person name="Oren A."/>
            <person name="Chaudhuri R.R."/>
            <person name="La Ragione R."/>
            <person name="Hildebrand F."/>
            <person name="Pallen M.J."/>
        </authorList>
    </citation>
    <scope>NUCLEOTIDE SEQUENCE</scope>
    <source>
        <strain evidence="1">23274</strain>
    </source>
</reference>
<dbReference type="Pfam" id="PF05534">
    <property type="entry name" value="HicB"/>
    <property type="match status" value="1"/>
</dbReference>